<reference evidence="4" key="2">
    <citation type="journal article" date="2024" name="Plant">
        <title>Genomic evolution and insights into agronomic trait innovations of Sesamum species.</title>
        <authorList>
            <person name="Miao H."/>
            <person name="Wang L."/>
            <person name="Qu L."/>
            <person name="Liu H."/>
            <person name="Sun Y."/>
            <person name="Le M."/>
            <person name="Wang Q."/>
            <person name="Wei S."/>
            <person name="Zheng Y."/>
            <person name="Lin W."/>
            <person name="Duan Y."/>
            <person name="Cao H."/>
            <person name="Xiong S."/>
            <person name="Wang X."/>
            <person name="Wei L."/>
            <person name="Li C."/>
            <person name="Ma Q."/>
            <person name="Ju M."/>
            <person name="Zhao R."/>
            <person name="Li G."/>
            <person name="Mu C."/>
            <person name="Tian Q."/>
            <person name="Mei H."/>
            <person name="Zhang T."/>
            <person name="Gao T."/>
            <person name="Zhang H."/>
        </authorList>
    </citation>
    <scope>NUCLEOTIDE SEQUENCE</scope>
    <source>
        <strain evidence="4">KEN1</strain>
    </source>
</reference>
<dbReference type="EMBL" id="JACGWN010000086">
    <property type="protein sequence ID" value="KAL0386647.1"/>
    <property type="molecule type" value="Genomic_DNA"/>
</dbReference>
<accession>A0AAW2S3L3</accession>
<gene>
    <name evidence="4" type="ORF">Slati_4588600</name>
</gene>
<organism evidence="4">
    <name type="scientific">Sesamum latifolium</name>
    <dbReference type="NCBI Taxonomy" id="2727402"/>
    <lineage>
        <taxon>Eukaryota</taxon>
        <taxon>Viridiplantae</taxon>
        <taxon>Streptophyta</taxon>
        <taxon>Embryophyta</taxon>
        <taxon>Tracheophyta</taxon>
        <taxon>Spermatophyta</taxon>
        <taxon>Magnoliopsida</taxon>
        <taxon>eudicotyledons</taxon>
        <taxon>Gunneridae</taxon>
        <taxon>Pentapetalae</taxon>
        <taxon>asterids</taxon>
        <taxon>lamiids</taxon>
        <taxon>Lamiales</taxon>
        <taxon>Pedaliaceae</taxon>
        <taxon>Sesamum</taxon>
    </lineage>
</organism>
<keyword evidence="2" id="KW-0294">Fucose metabolism</keyword>
<name>A0AAW2S3L3_9LAMI</name>
<dbReference type="AlphaFoldDB" id="A0AAW2S3L3"/>
<comment type="caution">
    <text evidence="4">The sequence shown here is derived from an EMBL/GenBank/DDBJ whole genome shotgun (WGS) entry which is preliminary data.</text>
</comment>
<dbReference type="PANTHER" id="PTHR13398">
    <property type="entry name" value="GDP-FUCOSE PROTEIN O-FUCOSYLTRANSFERASE 2"/>
    <property type="match status" value="1"/>
</dbReference>
<evidence type="ECO:0000256" key="2">
    <source>
        <dbReference type="ARBA" id="ARBA00023253"/>
    </source>
</evidence>
<proteinExistence type="predicted"/>
<protein>
    <submittedName>
        <fullName evidence="4">O-fucosyltransferase 5</fullName>
    </submittedName>
</protein>
<dbReference type="InterPro" id="IPR045130">
    <property type="entry name" value="OFUT2-like"/>
</dbReference>
<evidence type="ECO:0000256" key="3">
    <source>
        <dbReference type="ARBA" id="ARBA00023277"/>
    </source>
</evidence>
<reference evidence="4" key="1">
    <citation type="submission" date="2020-06" db="EMBL/GenBank/DDBJ databases">
        <authorList>
            <person name="Li T."/>
            <person name="Hu X."/>
            <person name="Zhang T."/>
            <person name="Song X."/>
            <person name="Zhang H."/>
            <person name="Dai N."/>
            <person name="Sheng W."/>
            <person name="Hou X."/>
            <person name="Wei L."/>
        </authorList>
    </citation>
    <scope>NUCLEOTIDE SEQUENCE</scope>
    <source>
        <strain evidence="4">KEN1</strain>
        <tissue evidence="4">Leaf</tissue>
    </source>
</reference>
<dbReference type="GO" id="GO:0046922">
    <property type="term" value="F:peptide-O-fucosyltransferase activity"/>
    <property type="evidence" value="ECO:0007669"/>
    <property type="project" value="InterPro"/>
</dbReference>
<dbReference type="PANTHER" id="PTHR13398:SF0">
    <property type="entry name" value="GDP-FUCOSE PROTEIN O-FUCOSYLTRANSFERASE 2"/>
    <property type="match status" value="1"/>
</dbReference>
<dbReference type="GO" id="GO:0006004">
    <property type="term" value="P:fucose metabolic process"/>
    <property type="evidence" value="ECO:0007669"/>
    <property type="project" value="UniProtKB-KW"/>
</dbReference>
<evidence type="ECO:0000256" key="1">
    <source>
        <dbReference type="ARBA" id="ARBA00022679"/>
    </source>
</evidence>
<sequence>MVSKAHFPGSAAGSKAGVLSPFVCLCRFWFCVLPSIQEYVAIHFPRIEVLTNSSIPVNRMRGSELQALYLLKQQEFELFKMRNYTALVNKSELSVVNSSTSLNMSANHDAAASPSSSVLEDLKSRIFSQISLNKRIQGVLCHRRKMGIKWICMRITRMRIFGLEQVWEGGSEHMFLLLCLIGLGDPECKEVRRFSLALSKIEAVWEEDVKQPKQRTAQDILEMFSSDEMLLQLEMCSLLMSTDSGVQQNLFNGFQQCQATKVVFTLFPQAADCINRVVERANSPVIYLSTDAADSETGLLQSLVVWNGKTIPLVQRPAVNSAEKWDALLYRHGLEGDSQLGEHILHDKKSMDSALILTSLYSN</sequence>
<keyword evidence="1" id="KW-0808">Transferase</keyword>
<keyword evidence="3" id="KW-0119">Carbohydrate metabolism</keyword>
<evidence type="ECO:0000313" key="4">
    <source>
        <dbReference type="EMBL" id="KAL0386647.1"/>
    </source>
</evidence>